<dbReference type="Gene3D" id="3.40.718.10">
    <property type="entry name" value="Isopropylmalate Dehydrogenase"/>
    <property type="match status" value="1"/>
</dbReference>
<dbReference type="HAMAP" id="MF_00536">
    <property type="entry name" value="PdxA"/>
    <property type="match status" value="1"/>
</dbReference>
<keyword evidence="6 7" id="KW-0664">Pyridoxine biosynthesis</keyword>
<dbReference type="GO" id="GO:0000287">
    <property type="term" value="F:magnesium ion binding"/>
    <property type="evidence" value="ECO:0007669"/>
    <property type="project" value="UniProtKB-UniRule"/>
</dbReference>
<dbReference type="InterPro" id="IPR037510">
    <property type="entry name" value="PdxA"/>
</dbReference>
<keyword evidence="7" id="KW-0460">Magnesium</keyword>
<comment type="miscellaneous">
    <text evidence="7">The active site is located at the dimer interface.</text>
</comment>
<dbReference type="SUPFAM" id="SSF53659">
    <property type="entry name" value="Isocitrate/Isopropylmalate dehydrogenase-like"/>
    <property type="match status" value="1"/>
</dbReference>
<name>A0A2T4I6F6_9SPHN</name>
<dbReference type="NCBIfam" id="TIGR00557">
    <property type="entry name" value="pdxA"/>
    <property type="match status" value="1"/>
</dbReference>
<gene>
    <name evidence="7" type="primary">pdxA</name>
    <name evidence="8" type="ORF">CV103_04135</name>
</gene>
<evidence type="ECO:0000313" key="9">
    <source>
        <dbReference type="Proteomes" id="UP000241206"/>
    </source>
</evidence>
<keyword evidence="1 7" id="KW-0963">Cytoplasm</keyword>
<dbReference type="GO" id="GO:0042823">
    <property type="term" value="P:pyridoxal phosphate biosynthetic process"/>
    <property type="evidence" value="ECO:0007669"/>
    <property type="project" value="UniProtKB-UniRule"/>
</dbReference>
<dbReference type="EMBL" id="PHHF01000018">
    <property type="protein sequence ID" value="PTD26192.1"/>
    <property type="molecule type" value="Genomic_DNA"/>
</dbReference>
<dbReference type="GO" id="GO:0051287">
    <property type="term" value="F:NAD binding"/>
    <property type="evidence" value="ECO:0007669"/>
    <property type="project" value="InterPro"/>
</dbReference>
<evidence type="ECO:0000256" key="2">
    <source>
        <dbReference type="ARBA" id="ARBA00022723"/>
    </source>
</evidence>
<comment type="subcellular location">
    <subcellularLocation>
        <location evidence="7">Cytoplasm</location>
    </subcellularLocation>
</comment>
<comment type="similarity">
    <text evidence="7">Belongs to the PdxA family.</text>
</comment>
<dbReference type="PANTHER" id="PTHR30004">
    <property type="entry name" value="4-HYDROXYTHREONINE-4-PHOSPHATE DEHYDROGENASE"/>
    <property type="match status" value="1"/>
</dbReference>
<dbReference type="GO" id="GO:0005737">
    <property type="term" value="C:cytoplasm"/>
    <property type="evidence" value="ECO:0007669"/>
    <property type="project" value="UniProtKB-SubCell"/>
</dbReference>
<feature type="binding site" evidence="7">
    <location>
        <position position="329"/>
    </location>
    <ligand>
        <name>substrate</name>
    </ligand>
</feature>
<evidence type="ECO:0000256" key="6">
    <source>
        <dbReference type="ARBA" id="ARBA00023096"/>
    </source>
</evidence>
<comment type="caution">
    <text evidence="8">The sequence shown here is derived from an EMBL/GenBank/DDBJ whole genome shotgun (WGS) entry which is preliminary data.</text>
</comment>
<keyword evidence="2 7" id="KW-0479">Metal-binding</keyword>
<feature type="binding site" evidence="7">
    <location>
        <position position="266"/>
    </location>
    <ligand>
        <name>a divalent metal cation</name>
        <dbReference type="ChEBI" id="CHEBI:60240"/>
        <note>ligand shared between dimeric partners</note>
    </ligand>
</feature>
<evidence type="ECO:0000256" key="7">
    <source>
        <dbReference type="HAMAP-Rule" id="MF_00536"/>
    </source>
</evidence>
<feature type="binding site" evidence="7">
    <location>
        <position position="338"/>
    </location>
    <ligand>
        <name>substrate</name>
    </ligand>
</feature>
<comment type="subunit">
    <text evidence="7">Homodimer.</text>
</comment>
<dbReference type="UniPathway" id="UPA00244">
    <property type="reaction ID" value="UER00312"/>
</dbReference>
<dbReference type="PANTHER" id="PTHR30004:SF6">
    <property type="entry name" value="D-THREONATE 4-PHOSPHATE DEHYDROGENASE"/>
    <property type="match status" value="1"/>
</dbReference>
<dbReference type="Pfam" id="PF04166">
    <property type="entry name" value="PdxA"/>
    <property type="match status" value="1"/>
</dbReference>
<evidence type="ECO:0000256" key="5">
    <source>
        <dbReference type="ARBA" id="ARBA00023027"/>
    </source>
</evidence>
<dbReference type="GO" id="GO:0008615">
    <property type="term" value="P:pyridoxine biosynthetic process"/>
    <property type="evidence" value="ECO:0007669"/>
    <property type="project" value="UniProtKB-UniRule"/>
</dbReference>
<dbReference type="GO" id="GO:0008270">
    <property type="term" value="F:zinc ion binding"/>
    <property type="evidence" value="ECO:0007669"/>
    <property type="project" value="UniProtKB-UniRule"/>
</dbReference>
<evidence type="ECO:0000313" key="8">
    <source>
        <dbReference type="EMBL" id="PTD26192.1"/>
    </source>
</evidence>
<keyword evidence="3 7" id="KW-0521">NADP</keyword>
<evidence type="ECO:0000256" key="3">
    <source>
        <dbReference type="ARBA" id="ARBA00022857"/>
    </source>
</evidence>
<proteinExistence type="inferred from homology"/>
<protein>
    <recommendedName>
        <fullName evidence="7">4-hydroxythreonine-4-phosphate dehydrogenase</fullName>
        <ecNumber evidence="7">1.1.1.262</ecNumber>
    </recommendedName>
    <alternativeName>
        <fullName evidence="7">4-(phosphohydroxy)-L-threonine dehydrogenase</fullName>
    </alternativeName>
</protein>
<feature type="binding site" evidence="7">
    <location>
        <position position="321"/>
    </location>
    <ligand>
        <name>a divalent metal cation</name>
        <dbReference type="ChEBI" id="CHEBI:60240"/>
        <note>ligand shared between dimeric partners</note>
    </ligand>
</feature>
<comment type="function">
    <text evidence="7">Catalyzes the NAD(P)-dependent oxidation of 4-(phosphooxy)-L-threonine (HTP) into 2-amino-3-oxo-4-(phosphooxy)butyric acid which spontaneously decarboxylates to form 3-amino-2-oxopropyl phosphate (AHAP).</text>
</comment>
<keyword evidence="7" id="KW-0170">Cobalt</keyword>
<keyword evidence="7" id="KW-0862">Zinc</keyword>
<comment type="catalytic activity">
    <reaction evidence="7">
        <text>4-(phosphooxy)-L-threonine + NAD(+) = 3-amino-2-oxopropyl phosphate + CO2 + NADH</text>
        <dbReference type="Rhea" id="RHEA:32275"/>
        <dbReference type="ChEBI" id="CHEBI:16526"/>
        <dbReference type="ChEBI" id="CHEBI:57279"/>
        <dbReference type="ChEBI" id="CHEBI:57540"/>
        <dbReference type="ChEBI" id="CHEBI:57945"/>
        <dbReference type="ChEBI" id="CHEBI:58452"/>
        <dbReference type="EC" id="1.1.1.262"/>
    </reaction>
</comment>
<dbReference type="NCBIfam" id="NF003699">
    <property type="entry name" value="PRK05312.1"/>
    <property type="match status" value="1"/>
</dbReference>
<keyword evidence="5 7" id="KW-0520">NAD</keyword>
<keyword evidence="4 7" id="KW-0560">Oxidoreductase</keyword>
<evidence type="ECO:0000256" key="1">
    <source>
        <dbReference type="ARBA" id="ARBA00022490"/>
    </source>
</evidence>
<dbReference type="EC" id="1.1.1.262" evidence="7"/>
<feature type="binding site" evidence="7">
    <location>
        <position position="347"/>
    </location>
    <ligand>
        <name>substrate</name>
    </ligand>
</feature>
<comment type="pathway">
    <text evidence="7">Cofactor biosynthesis; pyridoxine 5'-phosphate biosynthesis; pyridoxine 5'-phosphate from D-erythrose 4-phosphate: step 4/5.</text>
</comment>
<comment type="caution">
    <text evidence="7">Lacks conserved residue(s) required for the propagation of feature annotation.</text>
</comment>
<dbReference type="GO" id="GO:0050570">
    <property type="term" value="F:4-hydroxythreonine-4-phosphate dehydrogenase activity"/>
    <property type="evidence" value="ECO:0007669"/>
    <property type="project" value="UniProtKB-UniRule"/>
</dbReference>
<sequence length="386" mass="40296">MACACWCCAAATKARSVPARPSTRSLPRWRKSASTAAPAAICATSGETRLSIIADSPPIPPLAVALGDPAGIGPEIVAKAWEARHDACVPPFFAVGDARSIVAVWDGPLQRIGSPDEALRTFAHALPLIQMEDAGEIIPGEPNMAGARCSLDSLELAVGLTRSGAAGALVTGPVSKAQLYSIGFVHPGQTEFVAERCGISGANAVMMLAGPSLRTVPVTTHVPLAEVQALLSIDLIVAKARATERGLIRNFGIEKPRLVIAGFNPHAGEGGALGREEIDFIIPAIEILRSEGVDVMGPLAADTMFHARARAQYDAAICLYHDQALIPLKTLHFDEGVNMTLGLPIVRTAPDHGTAFEIAGRDKANPGAMISAIRMAGEAAGFRCMA</sequence>
<dbReference type="GO" id="GO:0050897">
    <property type="term" value="F:cobalt ion binding"/>
    <property type="evidence" value="ECO:0007669"/>
    <property type="project" value="UniProtKB-UniRule"/>
</dbReference>
<feature type="binding site" evidence="7">
    <location>
        <position position="221"/>
    </location>
    <ligand>
        <name>a divalent metal cation</name>
        <dbReference type="ChEBI" id="CHEBI:60240"/>
        <note>ligand shared between dimeric partners</note>
    </ligand>
</feature>
<reference evidence="8 9" key="1">
    <citation type="submission" date="2017-11" db="EMBL/GenBank/DDBJ databases">
        <title>Sphingomonas oleivorans sp. nov., isolated from oil-contaminated soil.</title>
        <authorList>
            <person name="Wang L."/>
            <person name="Chen L."/>
        </authorList>
    </citation>
    <scope>NUCLEOTIDE SEQUENCE [LARGE SCALE GENOMIC DNA]</scope>
    <source>
        <strain evidence="8 9">K101</strain>
    </source>
</reference>
<evidence type="ECO:0000256" key="4">
    <source>
        <dbReference type="ARBA" id="ARBA00023002"/>
    </source>
</evidence>
<dbReference type="InterPro" id="IPR005255">
    <property type="entry name" value="PdxA_fam"/>
</dbReference>
<keyword evidence="9" id="KW-1185">Reference proteome</keyword>
<dbReference type="Proteomes" id="UP000241206">
    <property type="component" value="Unassembled WGS sequence"/>
</dbReference>
<organism evidence="8 9">
    <name type="scientific">Edaphosphingomonas fennica</name>
    <dbReference type="NCBI Taxonomy" id="114404"/>
    <lineage>
        <taxon>Bacteria</taxon>
        <taxon>Pseudomonadati</taxon>
        <taxon>Pseudomonadota</taxon>
        <taxon>Alphaproteobacteria</taxon>
        <taxon>Sphingomonadales</taxon>
        <taxon>Rhizorhabdaceae</taxon>
        <taxon>Edaphosphingomonas</taxon>
    </lineage>
</organism>
<feature type="binding site" evidence="7">
    <location>
        <position position="190"/>
    </location>
    <ligand>
        <name>substrate</name>
    </ligand>
</feature>
<dbReference type="AlphaFoldDB" id="A0A2T4I6F6"/>
<comment type="cofactor">
    <cofactor evidence="7">
        <name>Zn(2+)</name>
        <dbReference type="ChEBI" id="CHEBI:29105"/>
    </cofactor>
    <cofactor evidence="7">
        <name>Mg(2+)</name>
        <dbReference type="ChEBI" id="CHEBI:18420"/>
    </cofactor>
    <cofactor evidence="7">
        <name>Co(2+)</name>
        <dbReference type="ChEBI" id="CHEBI:48828"/>
    </cofactor>
    <text evidence="7">Binds 1 divalent metal cation per subunit. Can use ions such as Zn(2+), Mg(2+) or Co(2+).</text>
</comment>
<accession>A0A2T4I6F6</accession>